<reference evidence="1 3" key="1">
    <citation type="journal article" date="2010" name="J. Bacteriol.">
        <title>Complete genome sequence of Halalkalicoccus jeotgali B3(T), an extremely halophilic archaeon.</title>
        <authorList>
            <person name="Roh S.W."/>
            <person name="Nam Y.D."/>
            <person name="Nam S.H."/>
            <person name="Choi S.H."/>
            <person name="Park H.S."/>
            <person name="Bae J.W."/>
        </authorList>
    </citation>
    <scope>NUCLEOTIDE SEQUENCE [LARGE SCALE GENOMIC DNA]</scope>
    <source>
        <strain evidence="1">B3</strain>
        <strain evidence="3">DSM 18796 / CECT 7217 / JCM 14584 / KCTC 4019 / B3</strain>
    </source>
</reference>
<dbReference type="STRING" id="795797.HacjB3_05170"/>
<dbReference type="RefSeq" id="WP_008414553.1">
    <property type="nucleotide sequence ID" value="NC_014297.1"/>
</dbReference>
<dbReference type="Proteomes" id="UP000011645">
    <property type="component" value="Unassembled WGS sequence"/>
</dbReference>
<dbReference type="PATRIC" id="fig|795797.18.peg.1041"/>
<dbReference type="HOGENOM" id="CLU_2010037_0_0_2"/>
<dbReference type="EMBL" id="AOHV01000010">
    <property type="protein sequence ID" value="ELY40141.1"/>
    <property type="molecule type" value="Genomic_DNA"/>
</dbReference>
<organism evidence="1 3">
    <name type="scientific">Halalkalicoccus jeotgali (strain DSM 18796 / CECT 7217 / JCM 14584 / KCTC 4019 / B3)</name>
    <dbReference type="NCBI Taxonomy" id="795797"/>
    <lineage>
        <taxon>Archaea</taxon>
        <taxon>Methanobacteriati</taxon>
        <taxon>Methanobacteriota</taxon>
        <taxon>Stenosarchaea group</taxon>
        <taxon>Halobacteria</taxon>
        <taxon>Halobacteriales</taxon>
        <taxon>Halococcaceae</taxon>
        <taxon>Halalkalicoccus</taxon>
    </lineage>
</organism>
<evidence type="ECO:0000313" key="3">
    <source>
        <dbReference type="Proteomes" id="UP000000390"/>
    </source>
</evidence>
<gene>
    <name evidence="1" type="ordered locus">HacjB3_05170</name>
    <name evidence="2" type="ORF">C497_03555</name>
</gene>
<sequence>MRGLVDTLPNRPLEEDEAEVLFQKTTARFLPDICWRADENVRFVAATYHRQDGRAVSIGYSRNSGQWEQFDANEITDDPSESAGRTSEFLHENYGEGEIEDMELAMDYLQRFSQVPMEAWMQP</sequence>
<evidence type="ECO:0000313" key="2">
    <source>
        <dbReference type="EMBL" id="ELY40141.1"/>
    </source>
</evidence>
<name>D8J9L3_HALJB</name>
<dbReference type="eggNOG" id="arCOG07776">
    <property type="taxonomic scope" value="Archaea"/>
</dbReference>
<evidence type="ECO:0000313" key="1">
    <source>
        <dbReference type="EMBL" id="ADJ14425.1"/>
    </source>
</evidence>
<dbReference type="AlphaFoldDB" id="D8J9L3"/>
<dbReference type="KEGG" id="hje:HacjB3_05170"/>
<evidence type="ECO:0000313" key="4">
    <source>
        <dbReference type="Proteomes" id="UP000011645"/>
    </source>
</evidence>
<protein>
    <submittedName>
        <fullName evidence="1">Uncharacterized protein</fullName>
    </submittedName>
</protein>
<dbReference type="GeneID" id="9418838"/>
<reference evidence="2 4" key="2">
    <citation type="journal article" date="2014" name="PLoS Genet.">
        <title>Phylogenetically driven sequencing of extremely halophilic archaea reveals strategies for static and dynamic osmo-response.</title>
        <authorList>
            <person name="Becker E.A."/>
            <person name="Seitzer P.M."/>
            <person name="Tritt A."/>
            <person name="Larsen D."/>
            <person name="Krusor M."/>
            <person name="Yao A.I."/>
            <person name="Wu D."/>
            <person name="Madern D."/>
            <person name="Eisen J.A."/>
            <person name="Darling A.E."/>
            <person name="Facciotti M.T."/>
        </authorList>
    </citation>
    <scope>NUCLEOTIDE SEQUENCE [LARGE SCALE GENOMIC DNA]</scope>
    <source>
        <strain evidence="2">B3</strain>
        <strain evidence="4">DSM 18796 / CECT 7217 / JCM 14584 / KCTC 4019 / B3</strain>
    </source>
</reference>
<keyword evidence="4" id="KW-1185">Reference proteome</keyword>
<proteinExistence type="predicted"/>
<accession>D8J9L3</accession>
<dbReference type="EMBL" id="CP002062">
    <property type="protein sequence ID" value="ADJ14425.1"/>
    <property type="molecule type" value="Genomic_DNA"/>
</dbReference>
<dbReference type="Proteomes" id="UP000000390">
    <property type="component" value="Chromosome"/>
</dbReference>